<keyword evidence="5" id="KW-1185">Reference proteome</keyword>
<dbReference type="Gene3D" id="3.40.850.10">
    <property type="entry name" value="Kinesin motor domain"/>
    <property type="match status" value="1"/>
</dbReference>
<dbReference type="SUPFAM" id="SSF52540">
    <property type="entry name" value="P-loop containing nucleoside triphosphate hydrolases"/>
    <property type="match status" value="1"/>
</dbReference>
<feature type="compositionally biased region" description="Low complexity" evidence="2">
    <location>
        <begin position="350"/>
        <end position="391"/>
    </location>
</feature>
<evidence type="ECO:0000256" key="1">
    <source>
        <dbReference type="PROSITE-ProRule" id="PRU00283"/>
    </source>
</evidence>
<comment type="caution">
    <text evidence="4">The sequence shown here is derived from an EMBL/GenBank/DDBJ whole genome shotgun (WGS) entry which is preliminary data.</text>
</comment>
<evidence type="ECO:0000313" key="4">
    <source>
        <dbReference type="EMBL" id="CAJ1372599.1"/>
    </source>
</evidence>
<feature type="compositionally biased region" description="Low complexity" evidence="2">
    <location>
        <begin position="405"/>
        <end position="433"/>
    </location>
</feature>
<dbReference type="PANTHER" id="PTHR24115">
    <property type="entry name" value="KINESIN-RELATED"/>
    <property type="match status" value="1"/>
</dbReference>
<name>A0AA36MHR3_9DINO</name>
<gene>
    <name evidence="4" type="ORF">EVOR1521_LOCUS2638</name>
</gene>
<dbReference type="GO" id="GO:0005874">
    <property type="term" value="C:microtubule"/>
    <property type="evidence" value="ECO:0007669"/>
    <property type="project" value="TreeGrafter"/>
</dbReference>
<proteinExistence type="inferred from homology"/>
<evidence type="ECO:0000313" key="5">
    <source>
        <dbReference type="Proteomes" id="UP001178507"/>
    </source>
</evidence>
<dbReference type="Pfam" id="PF00225">
    <property type="entry name" value="Kinesin"/>
    <property type="match status" value="1"/>
</dbReference>
<dbReference type="InterPro" id="IPR027640">
    <property type="entry name" value="Kinesin-like_fam"/>
</dbReference>
<sequence>MINDLTTSSASNFDEAMELVNFGTRMRSIASTSMNHRSSRAHTVFTFRFEQTSKDGETQMAQVQLVDLAGREQEKSSVDNKDRLKERQFINTSLFHLTTCIINLSKASKGRKMNLTDFAFRRSRLTLLLAHSLSGNSRTGMVAAVSPASSDLDETISTLRFADMVKQIRHLVSGNPELASSFVALVGLQVPKTEFSLITNVRSSELMLSLCCTLKLPLDQWPSFEAHGITQLATDRMGSAGSALQKQALEATPEEIKALTANLSEAERQKVCAALAAVEAKAELTQEKKEDTAPAAEPAAIEAAPAPEAAPATEPAAVEAAPAPEAAPAAAMEAAPAPQPAAEEKKEEAAPAAEPAKEAAPAPEAAAAEPAAVEAAPAPEAAPAAAMEAAPAPQPAAEEKKEEAAPAAEPAKEAAPAPEAAPAAEPAAMEAAPAPQPAAEEKKEEAPPGWEEMKAKLE</sequence>
<dbReference type="GO" id="GO:0005524">
    <property type="term" value="F:ATP binding"/>
    <property type="evidence" value="ECO:0007669"/>
    <property type="project" value="InterPro"/>
</dbReference>
<feature type="domain" description="Kinesin motor" evidence="3">
    <location>
        <begin position="1"/>
        <end position="168"/>
    </location>
</feature>
<comment type="caution">
    <text evidence="1">Lacks conserved residue(s) required for the propagation of feature annotation.</text>
</comment>
<dbReference type="GO" id="GO:0016887">
    <property type="term" value="F:ATP hydrolysis activity"/>
    <property type="evidence" value="ECO:0007669"/>
    <property type="project" value="TreeGrafter"/>
</dbReference>
<feature type="region of interest" description="Disordered" evidence="2">
    <location>
        <begin position="305"/>
        <end position="458"/>
    </location>
</feature>
<comment type="similarity">
    <text evidence="1">Belongs to the TRAFAC class myosin-kinesin ATPase superfamily. Kinesin family.</text>
</comment>
<dbReference type="InterPro" id="IPR001752">
    <property type="entry name" value="Kinesin_motor_dom"/>
</dbReference>
<accession>A0AA36MHR3</accession>
<evidence type="ECO:0000256" key="2">
    <source>
        <dbReference type="SAM" id="MobiDB-lite"/>
    </source>
</evidence>
<dbReference type="PRINTS" id="PR00380">
    <property type="entry name" value="KINESINHEAVY"/>
</dbReference>
<dbReference type="Proteomes" id="UP001178507">
    <property type="component" value="Unassembled WGS sequence"/>
</dbReference>
<feature type="compositionally biased region" description="Basic and acidic residues" evidence="2">
    <location>
        <begin position="439"/>
        <end position="458"/>
    </location>
</feature>
<feature type="compositionally biased region" description="Low complexity" evidence="2">
    <location>
        <begin position="305"/>
        <end position="336"/>
    </location>
</feature>
<reference evidence="4" key="1">
    <citation type="submission" date="2023-08" db="EMBL/GenBank/DDBJ databases">
        <authorList>
            <person name="Chen Y."/>
            <person name="Shah S."/>
            <person name="Dougan E. K."/>
            <person name="Thang M."/>
            <person name="Chan C."/>
        </authorList>
    </citation>
    <scope>NUCLEOTIDE SEQUENCE</scope>
</reference>
<dbReference type="InterPro" id="IPR027417">
    <property type="entry name" value="P-loop_NTPase"/>
</dbReference>
<evidence type="ECO:0000259" key="3">
    <source>
        <dbReference type="PROSITE" id="PS50067"/>
    </source>
</evidence>
<dbReference type="GO" id="GO:0007018">
    <property type="term" value="P:microtubule-based movement"/>
    <property type="evidence" value="ECO:0007669"/>
    <property type="project" value="InterPro"/>
</dbReference>
<feature type="non-terminal residue" evidence="4">
    <location>
        <position position="1"/>
    </location>
</feature>
<dbReference type="SMART" id="SM00129">
    <property type="entry name" value="KISc"/>
    <property type="match status" value="1"/>
</dbReference>
<dbReference type="EMBL" id="CAUJNA010000145">
    <property type="protein sequence ID" value="CAJ1372599.1"/>
    <property type="molecule type" value="Genomic_DNA"/>
</dbReference>
<organism evidence="4 5">
    <name type="scientific">Effrenium voratum</name>
    <dbReference type="NCBI Taxonomy" id="2562239"/>
    <lineage>
        <taxon>Eukaryota</taxon>
        <taxon>Sar</taxon>
        <taxon>Alveolata</taxon>
        <taxon>Dinophyceae</taxon>
        <taxon>Suessiales</taxon>
        <taxon>Symbiodiniaceae</taxon>
        <taxon>Effrenium</taxon>
    </lineage>
</organism>
<dbReference type="GO" id="GO:0003777">
    <property type="term" value="F:microtubule motor activity"/>
    <property type="evidence" value="ECO:0007669"/>
    <property type="project" value="InterPro"/>
</dbReference>
<dbReference type="GO" id="GO:0008017">
    <property type="term" value="F:microtubule binding"/>
    <property type="evidence" value="ECO:0007669"/>
    <property type="project" value="InterPro"/>
</dbReference>
<dbReference type="GO" id="GO:0005871">
    <property type="term" value="C:kinesin complex"/>
    <property type="evidence" value="ECO:0007669"/>
    <property type="project" value="TreeGrafter"/>
</dbReference>
<dbReference type="AlphaFoldDB" id="A0AA36MHR3"/>
<dbReference type="PROSITE" id="PS50067">
    <property type="entry name" value="KINESIN_MOTOR_2"/>
    <property type="match status" value="1"/>
</dbReference>
<protein>
    <recommendedName>
        <fullName evidence="3">Kinesin motor domain-containing protein</fullName>
    </recommendedName>
</protein>
<dbReference type="InterPro" id="IPR036961">
    <property type="entry name" value="Kinesin_motor_dom_sf"/>
</dbReference>